<evidence type="ECO:0000259" key="3">
    <source>
        <dbReference type="Pfam" id="PF09557"/>
    </source>
</evidence>
<dbReference type="NCBIfam" id="TIGR02271">
    <property type="entry name" value="YsnF/AvaK domain"/>
    <property type="match status" value="1"/>
</dbReference>
<dbReference type="EMBL" id="BMOL01000011">
    <property type="protein sequence ID" value="GGL85230.1"/>
    <property type="molecule type" value="Genomic_DNA"/>
</dbReference>
<evidence type="ECO:0000256" key="1">
    <source>
        <dbReference type="SAM" id="MobiDB-lite"/>
    </source>
</evidence>
<dbReference type="SUPFAM" id="SSF50346">
    <property type="entry name" value="PRC-barrel domain"/>
    <property type="match status" value="1"/>
</dbReference>
<dbReference type="Proteomes" id="UP000639973">
    <property type="component" value="Unassembled WGS sequence"/>
</dbReference>
<protein>
    <submittedName>
        <fullName evidence="4">Uncharacterized protein</fullName>
    </submittedName>
</protein>
<dbReference type="Pfam" id="PF09557">
    <property type="entry name" value="DUF2382"/>
    <property type="match status" value="1"/>
</dbReference>
<name>A0ABQ2GCE1_9DEIO</name>
<dbReference type="PANTHER" id="PTHR38463">
    <property type="entry name" value="STRESS RESPONSE PROTEIN YSNF"/>
    <property type="match status" value="1"/>
</dbReference>
<dbReference type="PANTHER" id="PTHR38463:SF1">
    <property type="entry name" value="STRESS RESPONSE PROTEIN YSNF"/>
    <property type="match status" value="1"/>
</dbReference>
<feature type="domain" description="DUF2382" evidence="3">
    <location>
        <begin position="150"/>
        <end position="261"/>
    </location>
</feature>
<dbReference type="RefSeq" id="WP_188972267.1">
    <property type="nucleotide sequence ID" value="NZ_BMOL01000011.1"/>
</dbReference>
<evidence type="ECO:0000313" key="5">
    <source>
        <dbReference type="Proteomes" id="UP000639973"/>
    </source>
</evidence>
<keyword evidence="5" id="KW-1185">Reference proteome</keyword>
<dbReference type="Gene3D" id="3.90.50.10">
    <property type="entry name" value="Photosynthetic Reaction Center, subunit H, domain 2"/>
    <property type="match status" value="1"/>
</dbReference>
<dbReference type="InterPro" id="IPR052967">
    <property type="entry name" value="Stress_Response_Assoc"/>
</dbReference>
<accession>A0ABQ2GCE1</accession>
<evidence type="ECO:0000313" key="4">
    <source>
        <dbReference type="EMBL" id="GGL85230.1"/>
    </source>
</evidence>
<dbReference type="InterPro" id="IPR011033">
    <property type="entry name" value="PRC_barrel-like_sf"/>
</dbReference>
<dbReference type="Pfam" id="PF05239">
    <property type="entry name" value="PRC"/>
    <property type="match status" value="1"/>
</dbReference>
<reference evidence="5" key="1">
    <citation type="journal article" date="2019" name="Int. J. Syst. Evol. Microbiol.">
        <title>The Global Catalogue of Microorganisms (GCM) 10K type strain sequencing project: providing services to taxonomists for standard genome sequencing and annotation.</title>
        <authorList>
            <consortium name="The Broad Institute Genomics Platform"/>
            <consortium name="The Broad Institute Genome Sequencing Center for Infectious Disease"/>
            <person name="Wu L."/>
            <person name="Ma J."/>
        </authorList>
    </citation>
    <scope>NUCLEOTIDE SEQUENCE [LARGE SCALE GENOMIC DNA]</scope>
    <source>
        <strain evidence="5">JCM 15442</strain>
    </source>
</reference>
<evidence type="ECO:0000259" key="2">
    <source>
        <dbReference type="Pfam" id="PF05239"/>
    </source>
</evidence>
<organism evidence="4 5">
    <name type="scientific">Deinococcus aerolatus</name>
    <dbReference type="NCBI Taxonomy" id="522487"/>
    <lineage>
        <taxon>Bacteria</taxon>
        <taxon>Thermotogati</taxon>
        <taxon>Deinococcota</taxon>
        <taxon>Deinococci</taxon>
        <taxon>Deinococcales</taxon>
        <taxon>Deinococcaceae</taxon>
        <taxon>Deinococcus</taxon>
    </lineage>
</organism>
<feature type="domain" description="PRC-barrel" evidence="2">
    <location>
        <begin position="22"/>
        <end position="83"/>
    </location>
</feature>
<proteinExistence type="predicted"/>
<gene>
    <name evidence="4" type="ORF">GCM10010840_23930</name>
</gene>
<dbReference type="InterPro" id="IPR019060">
    <property type="entry name" value="DUF2382"/>
</dbReference>
<dbReference type="InterPro" id="IPR027275">
    <property type="entry name" value="PRC-brl_dom"/>
</dbReference>
<sequence>MARLMPLSDITAQHSDVLGNDYYDPTGQTAYGMNGEKIGTIRGALAEPETGKIRYLLVDVGGWFSTKEVVVPVGMSTFQGDEVHFTNLTKEQVGDMREYRMGEEYDTDAQLSDERVLRAAHKDYEVDESQYAARAGFRDDDAMYQTPDKLRLLEERLVVNKDRFVAGSVEVGKRVETHQENVNVDLMREEVVIERHAVSDGQAVEGAVLGEDSRTMHIDLEAERANVSKQAFVTEEVTVGKREVADSQTVTETVGREVLEVNKSGDVRLDAEGRPMTDRTVADDATRDTTRKV</sequence>
<feature type="region of interest" description="Disordered" evidence="1">
    <location>
        <begin position="271"/>
        <end position="293"/>
    </location>
</feature>
<comment type="caution">
    <text evidence="4">The sequence shown here is derived from an EMBL/GenBank/DDBJ whole genome shotgun (WGS) entry which is preliminary data.</text>
</comment>
<dbReference type="InterPro" id="IPR014747">
    <property type="entry name" value="Bac_photo_RC_H_C"/>
</dbReference>